<keyword evidence="2" id="KW-0812">Transmembrane</keyword>
<dbReference type="Proteomes" id="UP000189761">
    <property type="component" value="Unassembled WGS sequence"/>
</dbReference>
<evidence type="ECO:0000256" key="1">
    <source>
        <dbReference type="SAM" id="MobiDB-lite"/>
    </source>
</evidence>
<dbReference type="InterPro" id="IPR048110">
    <property type="entry name" value="SA1362/YqhP-like"/>
</dbReference>
<reference evidence="3 4" key="1">
    <citation type="submission" date="2017-01" db="EMBL/GenBank/DDBJ databases">
        <title>Draft genome sequence of Bacillus oleronius.</title>
        <authorList>
            <person name="Allam M."/>
        </authorList>
    </citation>
    <scope>NUCLEOTIDE SEQUENCE [LARGE SCALE GENOMIC DNA]</scope>
    <source>
        <strain evidence="3 4">DSM 9356</strain>
    </source>
</reference>
<feature type="transmembrane region" description="Helical" evidence="2">
    <location>
        <begin position="33"/>
        <end position="50"/>
    </location>
</feature>
<gene>
    <name evidence="3" type="ORF">BWZ43_23490</name>
</gene>
<evidence type="ECO:0000313" key="4">
    <source>
        <dbReference type="Proteomes" id="UP000189761"/>
    </source>
</evidence>
<keyword evidence="2" id="KW-0472">Membrane</keyword>
<evidence type="ECO:0000256" key="2">
    <source>
        <dbReference type="SAM" id="Phobius"/>
    </source>
</evidence>
<sequence length="116" mass="13141">MVRNWLIGLVCLLAIIGLGSSLIQQPGALLKQVLIAAILICACYFIYRIWSSKRPNAKDKREFLKAARRSKKRLKNRHATTSTHSQALKKPIRKKSQANLTVIEGKKGKKKNRAIY</sequence>
<name>A0A8E2I3A9_9BACI</name>
<dbReference type="AlphaFoldDB" id="A0A8E2I3A9"/>
<proteinExistence type="predicted"/>
<protein>
    <submittedName>
        <fullName evidence="3">Uncharacterized protein</fullName>
    </submittedName>
</protein>
<dbReference type="RefSeq" id="WP_078111343.1">
    <property type="nucleotide sequence ID" value="NZ_CP065424.1"/>
</dbReference>
<dbReference type="EMBL" id="MTLA01000405">
    <property type="protein sequence ID" value="OOP65954.1"/>
    <property type="molecule type" value="Genomic_DNA"/>
</dbReference>
<feature type="region of interest" description="Disordered" evidence="1">
    <location>
        <begin position="70"/>
        <end position="98"/>
    </location>
</feature>
<keyword evidence="4" id="KW-1185">Reference proteome</keyword>
<organism evidence="3 4">
    <name type="scientific">Heyndrickxia oleronia</name>
    <dbReference type="NCBI Taxonomy" id="38875"/>
    <lineage>
        <taxon>Bacteria</taxon>
        <taxon>Bacillati</taxon>
        <taxon>Bacillota</taxon>
        <taxon>Bacilli</taxon>
        <taxon>Bacillales</taxon>
        <taxon>Bacillaceae</taxon>
        <taxon>Heyndrickxia</taxon>
    </lineage>
</organism>
<keyword evidence="2" id="KW-1133">Transmembrane helix</keyword>
<comment type="caution">
    <text evidence="3">The sequence shown here is derived from an EMBL/GenBank/DDBJ whole genome shotgun (WGS) entry which is preliminary data.</text>
</comment>
<dbReference type="NCBIfam" id="NF041554">
    <property type="entry name" value="SA1362_fam"/>
    <property type="match status" value="1"/>
</dbReference>
<accession>A0A8E2I3A9</accession>
<evidence type="ECO:0000313" key="3">
    <source>
        <dbReference type="EMBL" id="OOP65954.1"/>
    </source>
</evidence>